<comment type="caution">
    <text evidence="4">The sequence shown here is derived from an EMBL/GenBank/DDBJ whole genome shotgun (WGS) entry which is preliminary data.</text>
</comment>
<keyword evidence="4" id="KW-0436">Ligase</keyword>
<organism evidence="4 5">
    <name type="scientific">Marivivens donghaensis</name>
    <dbReference type="NCBI Taxonomy" id="1699413"/>
    <lineage>
        <taxon>Bacteria</taxon>
        <taxon>Pseudomonadati</taxon>
        <taxon>Pseudomonadota</taxon>
        <taxon>Alphaproteobacteria</taxon>
        <taxon>Rhodobacterales</taxon>
        <taxon>Paracoccaceae</taxon>
        <taxon>Marivivens group</taxon>
        <taxon>Marivivens</taxon>
    </lineage>
</organism>
<dbReference type="SMART" id="SM00881">
    <property type="entry name" value="CoA_binding"/>
    <property type="match status" value="1"/>
</dbReference>
<dbReference type="SUPFAM" id="SSF51735">
    <property type="entry name" value="NAD(P)-binding Rossmann-fold domains"/>
    <property type="match status" value="1"/>
</dbReference>
<evidence type="ECO:0000313" key="5">
    <source>
        <dbReference type="Proteomes" id="UP000709466"/>
    </source>
</evidence>
<dbReference type="Pfam" id="PF13380">
    <property type="entry name" value="CoA_binding_2"/>
    <property type="match status" value="1"/>
</dbReference>
<keyword evidence="2" id="KW-0547">Nucleotide-binding</keyword>
<dbReference type="PROSITE" id="PS50975">
    <property type="entry name" value="ATP_GRASP"/>
    <property type="match status" value="1"/>
</dbReference>
<evidence type="ECO:0000313" key="4">
    <source>
        <dbReference type="EMBL" id="NIY73491.1"/>
    </source>
</evidence>
<feature type="domain" description="ATP-grasp" evidence="3">
    <location>
        <begin position="481"/>
        <end position="517"/>
    </location>
</feature>
<dbReference type="Gene3D" id="3.40.50.720">
    <property type="entry name" value="NAD(P)-binding Rossmann-like Domain"/>
    <property type="match status" value="1"/>
</dbReference>
<keyword evidence="5" id="KW-1185">Reference proteome</keyword>
<dbReference type="InterPro" id="IPR032875">
    <property type="entry name" value="Succ_CoA_lig_flav_dom"/>
</dbReference>
<dbReference type="EMBL" id="JAATOP010000010">
    <property type="protein sequence ID" value="NIY73491.1"/>
    <property type="molecule type" value="Genomic_DNA"/>
</dbReference>
<dbReference type="InterPro" id="IPR003781">
    <property type="entry name" value="CoA-bd"/>
</dbReference>
<name>A0ABX0VZH8_9RHOB</name>
<proteinExistence type="predicted"/>
<protein>
    <submittedName>
        <fullName evidence="4">Acetate--CoA ligase family protein</fullName>
    </submittedName>
</protein>
<dbReference type="InterPro" id="IPR013815">
    <property type="entry name" value="ATP_grasp_subdomain_1"/>
</dbReference>
<dbReference type="Gene3D" id="3.30.1490.20">
    <property type="entry name" value="ATP-grasp fold, A domain"/>
    <property type="match status" value="1"/>
</dbReference>
<dbReference type="Pfam" id="PF13607">
    <property type="entry name" value="Succ_CoA_lig"/>
    <property type="match status" value="1"/>
</dbReference>
<dbReference type="InterPro" id="IPR011761">
    <property type="entry name" value="ATP-grasp"/>
</dbReference>
<dbReference type="Gene3D" id="3.30.470.20">
    <property type="entry name" value="ATP-grasp fold, B domain"/>
    <property type="match status" value="1"/>
</dbReference>
<dbReference type="Gene3D" id="3.40.50.261">
    <property type="entry name" value="Succinyl-CoA synthetase domains"/>
    <property type="match status" value="2"/>
</dbReference>
<dbReference type="GO" id="GO:0016874">
    <property type="term" value="F:ligase activity"/>
    <property type="evidence" value="ECO:0007669"/>
    <property type="project" value="UniProtKB-KW"/>
</dbReference>
<accession>A0ABX0VZH8</accession>
<dbReference type="RefSeq" id="WP_167638872.1">
    <property type="nucleotide sequence ID" value="NZ_JAATOP010000010.1"/>
</dbReference>
<evidence type="ECO:0000256" key="1">
    <source>
        <dbReference type="ARBA" id="ARBA00022532"/>
    </source>
</evidence>
<dbReference type="PANTHER" id="PTHR42793">
    <property type="entry name" value="COA BINDING DOMAIN CONTAINING PROTEIN"/>
    <property type="match status" value="1"/>
</dbReference>
<sequence>MRSLDRLMRPRSIAVIGGGAWCANVIRECEKIGFAGDIWAVHPTRGEVAGIRAYPSIAALPSAPDAAFIGVNRDTTIGIVEQLSRVGAGGAVCFASGFREASAELEDGNSIQDSLVAAAGDMPILGPNCYGFVNALDGAALWPDVHGAGPCETGVAFIGQSSNVAINISMQTRGLPLAYVVTCGNQAQIGMAEIGEALLSDPRVTALGLHIEGVNDLRAYEKLAFTATQLGKPVVVMKVGSSDQAQLATVSHTASLAGSDAGARALMRRLGFALADDPASFVETLKVLHVAGGLLSNRILSMSCSGGEASLMADLGQSLGVAYPPLAQPQKDALRAALGPKVALANPLDYHTYIWGDEAALTACFSAGMAVGDLALGCVVLDFPRQDRFDAPDWAKVVDAVIATREATGRPMAVLASFAEGMPEGVSERLIQHGVVPLCGMSDGLKAIAAAAQVRPMTGEPLLLPNQVTGDGETLDESTAKAMLTEHGLRISQSQRTATAEAAAEAADAIGYPVVLKGMGFAHKTEAGAVRINLTSAHEVQTAAEAIPCNDYLVEEMVTDAVAELLVGVLCDPVHGFVLTIGAGGVMTEILQDTVSLLLPSTKDDITEALTRLRCYPLLTGYRGKPAADIGAIVEAVMAVQDFVTAHQDSVQEIEINPLLCCPDKAVAVDALIRMGGHQ</sequence>
<dbReference type="Pfam" id="PF13549">
    <property type="entry name" value="ATP-grasp_5"/>
    <property type="match status" value="1"/>
</dbReference>
<keyword evidence="2" id="KW-0067">ATP-binding</keyword>
<reference evidence="4 5" key="1">
    <citation type="submission" date="2020-03" db="EMBL/GenBank/DDBJ databases">
        <title>Bacterial isolates of synthetic phycosphere.</title>
        <authorList>
            <person name="Fu H."/>
            <person name="Moran M.A."/>
        </authorList>
    </citation>
    <scope>NUCLEOTIDE SEQUENCE [LARGE SCALE GENOMIC DNA]</scope>
    <source>
        <strain evidence="4 5">HF1</strain>
    </source>
</reference>
<keyword evidence="1" id="KW-0816">Tricarboxylic acid cycle</keyword>
<dbReference type="InterPro" id="IPR016102">
    <property type="entry name" value="Succinyl-CoA_synth-like"/>
</dbReference>
<dbReference type="Proteomes" id="UP000709466">
    <property type="component" value="Unassembled WGS sequence"/>
</dbReference>
<dbReference type="SUPFAM" id="SSF52210">
    <property type="entry name" value="Succinyl-CoA synthetase domains"/>
    <property type="match status" value="2"/>
</dbReference>
<dbReference type="PANTHER" id="PTHR42793:SF4">
    <property type="entry name" value="BLL6376 PROTEIN"/>
    <property type="match status" value="1"/>
</dbReference>
<dbReference type="InterPro" id="IPR036291">
    <property type="entry name" value="NAD(P)-bd_dom_sf"/>
</dbReference>
<evidence type="ECO:0000259" key="3">
    <source>
        <dbReference type="PROSITE" id="PS50975"/>
    </source>
</evidence>
<dbReference type="SUPFAM" id="SSF56059">
    <property type="entry name" value="Glutathione synthetase ATP-binding domain-like"/>
    <property type="match status" value="1"/>
</dbReference>
<gene>
    <name evidence="4" type="ORF">HCZ30_13750</name>
</gene>
<evidence type="ECO:0000256" key="2">
    <source>
        <dbReference type="PROSITE-ProRule" id="PRU00409"/>
    </source>
</evidence>